<feature type="transmembrane region" description="Helical" evidence="2">
    <location>
        <begin position="63"/>
        <end position="86"/>
    </location>
</feature>
<evidence type="ECO:0000256" key="2">
    <source>
        <dbReference type="SAM" id="Phobius"/>
    </source>
</evidence>
<dbReference type="EMBL" id="AXCZ01000090">
    <property type="protein sequence ID" value="KGM12845.1"/>
    <property type="molecule type" value="Genomic_DNA"/>
</dbReference>
<organism evidence="3 4">
    <name type="scientific">Cellulomonas bogoriensis 69B4 = DSM 16987</name>
    <dbReference type="NCBI Taxonomy" id="1386082"/>
    <lineage>
        <taxon>Bacteria</taxon>
        <taxon>Bacillati</taxon>
        <taxon>Actinomycetota</taxon>
        <taxon>Actinomycetes</taxon>
        <taxon>Micrococcales</taxon>
        <taxon>Cellulomonadaceae</taxon>
        <taxon>Cellulomonas</taxon>
    </lineage>
</organism>
<accession>A0A0A0BY05</accession>
<keyword evidence="2" id="KW-0812">Transmembrane</keyword>
<keyword evidence="2" id="KW-1133">Transmembrane helix</keyword>
<feature type="transmembrane region" description="Helical" evidence="2">
    <location>
        <begin position="34"/>
        <end position="56"/>
    </location>
</feature>
<feature type="compositionally biased region" description="Low complexity" evidence="1">
    <location>
        <begin position="8"/>
        <end position="23"/>
    </location>
</feature>
<dbReference type="Proteomes" id="UP000054314">
    <property type="component" value="Unassembled WGS sequence"/>
</dbReference>
<feature type="region of interest" description="Disordered" evidence="1">
    <location>
        <begin position="1"/>
        <end position="23"/>
    </location>
</feature>
<evidence type="ECO:0000256" key="1">
    <source>
        <dbReference type="SAM" id="MobiDB-lite"/>
    </source>
</evidence>
<gene>
    <name evidence="3" type="ORF">N869_01545</name>
</gene>
<sequence>MSSPTSRPGDPSQAPGGAPDAPGPVVHRSARRQFAGTILVLEAFVVLFATLVAFGLRVAPAGVVWLLGGVLLVSLVLVAGLLRWPAGYVAGSALQVPVLAVGVAVPMMFVVGAVFVVLWVVALRLGARIDRERLERGHQVRGR</sequence>
<comment type="caution">
    <text evidence="3">The sequence shown here is derived from an EMBL/GenBank/DDBJ whole genome shotgun (WGS) entry which is preliminary data.</text>
</comment>
<dbReference type="Pfam" id="PF14017">
    <property type="entry name" value="DUF4233"/>
    <property type="match status" value="1"/>
</dbReference>
<dbReference type="OrthoDB" id="3267755at2"/>
<evidence type="ECO:0008006" key="5">
    <source>
        <dbReference type="Google" id="ProtNLM"/>
    </source>
</evidence>
<evidence type="ECO:0000313" key="3">
    <source>
        <dbReference type="EMBL" id="KGM12845.1"/>
    </source>
</evidence>
<name>A0A0A0BY05_9CELL</name>
<proteinExistence type="predicted"/>
<keyword evidence="4" id="KW-1185">Reference proteome</keyword>
<keyword evidence="2" id="KW-0472">Membrane</keyword>
<dbReference type="RefSeq" id="WP_084136802.1">
    <property type="nucleotide sequence ID" value="NZ_AXCZ01000090.1"/>
</dbReference>
<dbReference type="InterPro" id="IPR025327">
    <property type="entry name" value="DUF4233"/>
</dbReference>
<dbReference type="AlphaFoldDB" id="A0A0A0BY05"/>
<reference evidence="3 4" key="1">
    <citation type="submission" date="2013-08" db="EMBL/GenBank/DDBJ databases">
        <title>Genome sequencing of Cellulomonas bogoriensis 69B4.</title>
        <authorList>
            <person name="Chen F."/>
            <person name="Li Y."/>
            <person name="Wang G."/>
        </authorList>
    </citation>
    <scope>NUCLEOTIDE SEQUENCE [LARGE SCALE GENOMIC DNA]</scope>
    <source>
        <strain evidence="3 4">69B4</strain>
    </source>
</reference>
<feature type="transmembrane region" description="Helical" evidence="2">
    <location>
        <begin position="98"/>
        <end position="123"/>
    </location>
</feature>
<evidence type="ECO:0000313" key="4">
    <source>
        <dbReference type="Proteomes" id="UP000054314"/>
    </source>
</evidence>
<protein>
    <recommendedName>
        <fullName evidence="5">DUF4233 domain-containing protein</fullName>
    </recommendedName>
</protein>